<protein>
    <submittedName>
        <fullName evidence="2">Stage II sporulation protein M</fullName>
    </submittedName>
</protein>
<feature type="transmembrane region" description="Helical" evidence="1">
    <location>
        <begin position="132"/>
        <end position="148"/>
    </location>
</feature>
<gene>
    <name evidence="2" type="ORF">I5677_11280</name>
</gene>
<sequence>MKQLKLQLHRLSALQLAIILLILGLFIGIFFANVFRNSYQEQINEYQNTVFQSVTTKDINYSGLFTYVLGKNFKEFAYFWMFSITILGIPYMAYKIFSFGFSAGFFISAVAMNYGFKGILLILVYIFPHGLIYLPIAMFSLYKGYTLCQTVYFDNRNYLGSIFKLVKPYLLIILLLAIILLAGSFLEAYIGAFILKKTLGLFV</sequence>
<evidence type="ECO:0000313" key="2">
    <source>
        <dbReference type="EMBL" id="MBH1941475.1"/>
    </source>
</evidence>
<feature type="transmembrane region" description="Helical" evidence="1">
    <location>
        <begin position="101"/>
        <end position="126"/>
    </location>
</feature>
<keyword evidence="1" id="KW-1133">Transmembrane helix</keyword>
<evidence type="ECO:0000256" key="1">
    <source>
        <dbReference type="SAM" id="Phobius"/>
    </source>
</evidence>
<feature type="transmembrane region" description="Helical" evidence="1">
    <location>
        <begin position="169"/>
        <end position="195"/>
    </location>
</feature>
<feature type="transmembrane region" description="Helical" evidence="1">
    <location>
        <begin position="76"/>
        <end position="94"/>
    </location>
</feature>
<proteinExistence type="predicted"/>
<keyword evidence="1" id="KW-0472">Membrane</keyword>
<dbReference type="Pfam" id="PF01944">
    <property type="entry name" value="SpoIIM"/>
    <property type="match status" value="1"/>
</dbReference>
<accession>A0A8J7H3H6</accession>
<dbReference type="AlphaFoldDB" id="A0A8J7H3H6"/>
<keyword evidence="3" id="KW-1185">Reference proteome</keyword>
<dbReference type="RefSeq" id="WP_197661688.1">
    <property type="nucleotide sequence ID" value="NZ_JAEAGR010000011.1"/>
</dbReference>
<keyword evidence="1" id="KW-0812">Transmembrane</keyword>
<organism evidence="2 3">
    <name type="scientific">Mobilitalea sibirica</name>
    <dbReference type="NCBI Taxonomy" id="1462919"/>
    <lineage>
        <taxon>Bacteria</taxon>
        <taxon>Bacillati</taxon>
        <taxon>Bacillota</taxon>
        <taxon>Clostridia</taxon>
        <taxon>Lachnospirales</taxon>
        <taxon>Lachnospiraceae</taxon>
        <taxon>Mobilitalea</taxon>
    </lineage>
</organism>
<evidence type="ECO:0000313" key="3">
    <source>
        <dbReference type="Proteomes" id="UP000623269"/>
    </source>
</evidence>
<dbReference type="Proteomes" id="UP000623269">
    <property type="component" value="Unassembled WGS sequence"/>
</dbReference>
<dbReference type="EMBL" id="JAEAGR010000011">
    <property type="protein sequence ID" value="MBH1941475.1"/>
    <property type="molecule type" value="Genomic_DNA"/>
</dbReference>
<reference evidence="2" key="1">
    <citation type="submission" date="2020-12" db="EMBL/GenBank/DDBJ databases">
        <title>M. sibirica DSM 26468T genome.</title>
        <authorList>
            <person name="Thieme N."/>
            <person name="Rettenmaier R."/>
            <person name="Zverlov V."/>
            <person name="Liebl W."/>
        </authorList>
    </citation>
    <scope>NUCLEOTIDE SEQUENCE</scope>
    <source>
        <strain evidence="2">DSM 26468</strain>
    </source>
</reference>
<dbReference type="InterPro" id="IPR002798">
    <property type="entry name" value="SpoIIM-like"/>
</dbReference>
<feature type="transmembrane region" description="Helical" evidence="1">
    <location>
        <begin position="12"/>
        <end position="32"/>
    </location>
</feature>
<comment type="caution">
    <text evidence="2">The sequence shown here is derived from an EMBL/GenBank/DDBJ whole genome shotgun (WGS) entry which is preliminary data.</text>
</comment>
<name>A0A8J7H3H6_9FIRM</name>